<dbReference type="InterPro" id="IPR045962">
    <property type="entry name" value="DUF6382"/>
</dbReference>
<accession>W6RUH6</accession>
<evidence type="ECO:0000256" key="1">
    <source>
        <dbReference type="SAM" id="Phobius"/>
    </source>
</evidence>
<name>W6RUH6_9CLOT</name>
<dbReference type="CDD" id="cd00060">
    <property type="entry name" value="FHA"/>
    <property type="match status" value="1"/>
</dbReference>
<dbReference type="HOGENOM" id="CLU_036067_1_0_9"/>
<sequence>MDSQLIDIEKYIEKDGNKGFFVALIGPTYKLVSYEVKMIENNSSNSSLIMSISQFNEKIKLRYDIGNKISLESYLKGKNITKSEFILIAKNMVKVLNSYEELILENGIEFLDLEDIYIDIDTKEIVIIYIPINYTGEKEIVEDRLKEIIKSLYVEYVDVDFEDYTGKCDKLIQLVRDKDSTISDLYNLLSDKVEEKDLSKISNAKTITNLAVREKMNTLYNKESDSNALTEKLEEDIGAIENIKKDKKVNFKNIIAAQIIIGLVISLMYITGLLDKPYIKLFIYILILLYMLIIITSFGVKKDTKEVKEKNEIKEVDISNDTILLSSNLSEEFKCGYITLNQGGISERVVVNKASFKIGRMIGEVDLITESKAIGKIHCEIIKDDEKYYLVDLNSKNGTYLNGARLKSNNRYLLNDGDSIRLANVDGKFEIK</sequence>
<reference evidence="3 4" key="1">
    <citation type="submission" date="2013-11" db="EMBL/GenBank/DDBJ databases">
        <title>Complete genome sequence of Clostridum sp. M2/40.</title>
        <authorList>
            <person name="Wibberg D."/>
            <person name="Puehler A."/>
            <person name="Schlueter A."/>
        </authorList>
    </citation>
    <scope>NUCLEOTIDE SEQUENCE [LARGE SCALE GENOMIC DNA]</scope>
    <source>
        <strain evidence="4">M2/40</strain>
    </source>
</reference>
<feature type="domain" description="FHA" evidence="2">
    <location>
        <begin position="356"/>
        <end position="406"/>
    </location>
</feature>
<keyword evidence="1" id="KW-0812">Transmembrane</keyword>
<dbReference type="RefSeq" id="WP_044037270.1">
    <property type="nucleotide sequence ID" value="NZ_HG917868.1"/>
</dbReference>
<keyword evidence="1" id="KW-0472">Membrane</keyword>
<dbReference type="Pfam" id="PF00498">
    <property type="entry name" value="FHA"/>
    <property type="match status" value="1"/>
</dbReference>
<organism evidence="3 4">
    <name type="scientific">Clostridium bornimense</name>
    <dbReference type="NCBI Taxonomy" id="1216932"/>
    <lineage>
        <taxon>Bacteria</taxon>
        <taxon>Bacillati</taxon>
        <taxon>Bacillota</taxon>
        <taxon>Clostridia</taxon>
        <taxon>Eubacteriales</taxon>
        <taxon>Clostridiaceae</taxon>
        <taxon>Clostridium</taxon>
    </lineage>
</organism>
<dbReference type="InterPro" id="IPR008984">
    <property type="entry name" value="SMAD_FHA_dom_sf"/>
</dbReference>
<keyword evidence="4" id="KW-1185">Reference proteome</keyword>
<feature type="transmembrane region" description="Helical" evidence="1">
    <location>
        <begin position="254"/>
        <end position="272"/>
    </location>
</feature>
<dbReference type="SUPFAM" id="SSF49879">
    <property type="entry name" value="SMAD/FHA domain"/>
    <property type="match status" value="1"/>
</dbReference>
<keyword evidence="1" id="KW-1133">Transmembrane helix</keyword>
<dbReference type="KEGG" id="clt:CM240_1142"/>
<dbReference type="SMART" id="SM00240">
    <property type="entry name" value="FHA"/>
    <property type="match status" value="1"/>
</dbReference>
<dbReference type="Gene3D" id="2.60.200.20">
    <property type="match status" value="1"/>
</dbReference>
<dbReference type="OrthoDB" id="9783862at2"/>
<dbReference type="STRING" id="1216932.CM240_1142"/>
<dbReference type="InterPro" id="IPR000253">
    <property type="entry name" value="FHA_dom"/>
</dbReference>
<evidence type="ECO:0000313" key="3">
    <source>
        <dbReference type="EMBL" id="CDM68306.1"/>
    </source>
</evidence>
<dbReference type="AlphaFoldDB" id="W6RUH6"/>
<dbReference type="PATRIC" id="fig|1216932.3.peg.1132"/>
<dbReference type="EMBL" id="HG917868">
    <property type="protein sequence ID" value="CDM68306.1"/>
    <property type="molecule type" value="Genomic_DNA"/>
</dbReference>
<feature type="transmembrane region" description="Helical" evidence="1">
    <location>
        <begin position="278"/>
        <end position="300"/>
    </location>
</feature>
<dbReference type="eggNOG" id="COG1716">
    <property type="taxonomic scope" value="Bacteria"/>
</dbReference>
<dbReference type="Pfam" id="PF19909">
    <property type="entry name" value="DUF6382"/>
    <property type="match status" value="1"/>
</dbReference>
<dbReference type="Proteomes" id="UP000019426">
    <property type="component" value="Chromosome M2/40_rep1"/>
</dbReference>
<evidence type="ECO:0000313" key="4">
    <source>
        <dbReference type="Proteomes" id="UP000019426"/>
    </source>
</evidence>
<protein>
    <submittedName>
        <fullName evidence="3">Putative membrane protein</fullName>
    </submittedName>
</protein>
<proteinExistence type="predicted"/>
<dbReference type="PROSITE" id="PS50006">
    <property type="entry name" value="FHA_DOMAIN"/>
    <property type="match status" value="1"/>
</dbReference>
<gene>
    <name evidence="3" type="ORF">CM240_1142</name>
</gene>
<evidence type="ECO:0000259" key="2">
    <source>
        <dbReference type="PROSITE" id="PS50006"/>
    </source>
</evidence>